<keyword evidence="7 9" id="KW-0456">Lyase</keyword>
<keyword evidence="5 9" id="KW-0822">Tryptophan biosynthesis</keyword>
<accession>A0A832T1Z6</accession>
<evidence type="ECO:0000256" key="8">
    <source>
        <dbReference type="ARBA" id="ARBA00049047"/>
    </source>
</evidence>
<evidence type="ECO:0000256" key="5">
    <source>
        <dbReference type="ARBA" id="ARBA00022822"/>
    </source>
</evidence>
<sequence>MVLERIFEEAEGEGRGALIGYLTCGHPGLEETVSLARALRDGGVDILELGVPFSEPIADGPTIQKAVDEALRAGTTPWDCLEVAEEVSEFVPVVLLCYYNTLHANGFERYLSAAAEAGVSGIIVADMPVEESDEVHSVARDLEIDVIYLVAPSTTDERLKKIGERASGFVYVISRYGITGARRDLSEDTLELVRWVRDHVDVPVAVGFGISERWHVEEVIAAGADGAIVGSAFIKEIHRSEDIAEAEERVRELAKELVEGARDGYRRRSSSE</sequence>
<organism evidence="11 12">
    <name type="scientific">Methanopyrus kandleri</name>
    <dbReference type="NCBI Taxonomy" id="2320"/>
    <lineage>
        <taxon>Archaea</taxon>
        <taxon>Methanobacteriati</taxon>
        <taxon>Methanobacteriota</taxon>
        <taxon>Methanomada group</taxon>
        <taxon>Methanopyri</taxon>
        <taxon>Methanopyrales</taxon>
        <taxon>Methanopyraceae</taxon>
        <taxon>Methanopyrus</taxon>
    </lineage>
</organism>
<dbReference type="PANTHER" id="PTHR43406:SF1">
    <property type="entry name" value="TRYPTOPHAN SYNTHASE ALPHA CHAIN, CHLOROPLASTIC"/>
    <property type="match status" value="1"/>
</dbReference>
<dbReference type="Proteomes" id="UP000619545">
    <property type="component" value="Unassembled WGS sequence"/>
</dbReference>
<comment type="subunit">
    <text evidence="3 9">Tetramer of two alpha and two beta chains.</text>
</comment>
<gene>
    <name evidence="9" type="primary">trpA</name>
    <name evidence="11" type="ORF">HA336_04320</name>
</gene>
<dbReference type="RefSeq" id="WP_281070603.1">
    <property type="nucleotide sequence ID" value="NZ_DUJS01000004.1"/>
</dbReference>
<keyword evidence="6 9" id="KW-0057">Aromatic amino acid biosynthesis</keyword>
<dbReference type="PROSITE" id="PS00167">
    <property type="entry name" value="TRP_SYNTHASE_ALPHA"/>
    <property type="match status" value="1"/>
</dbReference>
<dbReference type="NCBIfam" id="TIGR00262">
    <property type="entry name" value="trpA"/>
    <property type="match status" value="1"/>
</dbReference>
<dbReference type="GO" id="GO:0005829">
    <property type="term" value="C:cytosol"/>
    <property type="evidence" value="ECO:0007669"/>
    <property type="project" value="TreeGrafter"/>
</dbReference>
<reference evidence="11" key="1">
    <citation type="journal article" date="2020" name="bioRxiv">
        <title>A rank-normalized archaeal taxonomy based on genome phylogeny resolves widespread incomplete and uneven classifications.</title>
        <authorList>
            <person name="Rinke C."/>
            <person name="Chuvochina M."/>
            <person name="Mussig A.J."/>
            <person name="Chaumeil P.-A."/>
            <person name="Waite D.W."/>
            <person name="Whitman W.B."/>
            <person name="Parks D.H."/>
            <person name="Hugenholtz P."/>
        </authorList>
    </citation>
    <scope>NUCLEOTIDE SEQUENCE</scope>
    <source>
        <strain evidence="11">UBA8853</strain>
    </source>
</reference>
<evidence type="ECO:0000256" key="7">
    <source>
        <dbReference type="ARBA" id="ARBA00023239"/>
    </source>
</evidence>
<dbReference type="GO" id="GO:0004834">
    <property type="term" value="F:tryptophan synthase activity"/>
    <property type="evidence" value="ECO:0007669"/>
    <property type="project" value="UniProtKB-UniRule"/>
</dbReference>
<feature type="active site" description="Proton acceptor" evidence="9">
    <location>
        <position position="59"/>
    </location>
</feature>
<dbReference type="InterPro" id="IPR011060">
    <property type="entry name" value="RibuloseP-bd_barrel"/>
</dbReference>
<dbReference type="Gene3D" id="3.20.20.70">
    <property type="entry name" value="Aldolase class I"/>
    <property type="match status" value="1"/>
</dbReference>
<dbReference type="SUPFAM" id="SSF51366">
    <property type="entry name" value="Ribulose-phoshate binding barrel"/>
    <property type="match status" value="1"/>
</dbReference>
<protein>
    <recommendedName>
        <fullName evidence="9">Tryptophan synthase alpha chain</fullName>
        <ecNumber evidence="9">4.2.1.20</ecNumber>
    </recommendedName>
</protein>
<dbReference type="UniPathway" id="UPA00035">
    <property type="reaction ID" value="UER00044"/>
</dbReference>
<dbReference type="PANTHER" id="PTHR43406">
    <property type="entry name" value="TRYPTOPHAN SYNTHASE, ALPHA CHAIN"/>
    <property type="match status" value="1"/>
</dbReference>
<evidence type="ECO:0000313" key="12">
    <source>
        <dbReference type="Proteomes" id="UP000619545"/>
    </source>
</evidence>
<name>A0A832T1Z6_9EURY</name>
<comment type="caution">
    <text evidence="11">The sequence shown here is derived from an EMBL/GenBank/DDBJ whole genome shotgun (WGS) entry which is preliminary data.</text>
</comment>
<evidence type="ECO:0000256" key="10">
    <source>
        <dbReference type="RuleBase" id="RU003662"/>
    </source>
</evidence>
<dbReference type="InterPro" id="IPR002028">
    <property type="entry name" value="Trp_synthase_suA"/>
</dbReference>
<dbReference type="Pfam" id="PF00290">
    <property type="entry name" value="Trp_syntA"/>
    <property type="match status" value="1"/>
</dbReference>
<dbReference type="HAMAP" id="MF_00131">
    <property type="entry name" value="Trp_synth_alpha"/>
    <property type="match status" value="1"/>
</dbReference>
<evidence type="ECO:0000256" key="6">
    <source>
        <dbReference type="ARBA" id="ARBA00023141"/>
    </source>
</evidence>
<comment type="pathway">
    <text evidence="2 9">Amino-acid biosynthesis; L-tryptophan biosynthesis; L-tryptophan from chorismate: step 5/5.</text>
</comment>
<dbReference type="InterPro" id="IPR018204">
    <property type="entry name" value="Trp_synthase_alpha_AS"/>
</dbReference>
<proteinExistence type="inferred from homology"/>
<evidence type="ECO:0000256" key="3">
    <source>
        <dbReference type="ARBA" id="ARBA00011270"/>
    </source>
</evidence>
<feature type="active site" description="Proton acceptor" evidence="9">
    <location>
        <position position="48"/>
    </location>
</feature>
<dbReference type="FunFam" id="3.20.20.70:FF:000037">
    <property type="entry name" value="Tryptophan synthase alpha chain"/>
    <property type="match status" value="1"/>
</dbReference>
<comment type="catalytic activity">
    <reaction evidence="8 9">
        <text>(1S,2R)-1-C-(indol-3-yl)glycerol 3-phosphate + L-serine = D-glyceraldehyde 3-phosphate + L-tryptophan + H2O</text>
        <dbReference type="Rhea" id="RHEA:10532"/>
        <dbReference type="ChEBI" id="CHEBI:15377"/>
        <dbReference type="ChEBI" id="CHEBI:33384"/>
        <dbReference type="ChEBI" id="CHEBI:57912"/>
        <dbReference type="ChEBI" id="CHEBI:58866"/>
        <dbReference type="ChEBI" id="CHEBI:59776"/>
        <dbReference type="EC" id="4.2.1.20"/>
    </reaction>
</comment>
<dbReference type="CDD" id="cd04724">
    <property type="entry name" value="Tryptophan_synthase_alpha"/>
    <property type="match status" value="1"/>
</dbReference>
<dbReference type="EC" id="4.2.1.20" evidence="9"/>
<evidence type="ECO:0000313" key="11">
    <source>
        <dbReference type="EMBL" id="HII70440.1"/>
    </source>
</evidence>
<evidence type="ECO:0000256" key="9">
    <source>
        <dbReference type="HAMAP-Rule" id="MF_00131"/>
    </source>
</evidence>
<comment type="function">
    <text evidence="1 9">The alpha subunit is responsible for the aldol cleavage of indoleglycerol phosphate to indole and glyceraldehyde 3-phosphate.</text>
</comment>
<comment type="similarity">
    <text evidence="9 10">Belongs to the TrpA family.</text>
</comment>
<dbReference type="InterPro" id="IPR013785">
    <property type="entry name" value="Aldolase_TIM"/>
</dbReference>
<dbReference type="EMBL" id="DUJS01000004">
    <property type="protein sequence ID" value="HII70440.1"/>
    <property type="molecule type" value="Genomic_DNA"/>
</dbReference>
<keyword evidence="4 9" id="KW-0028">Amino-acid biosynthesis</keyword>
<evidence type="ECO:0000256" key="4">
    <source>
        <dbReference type="ARBA" id="ARBA00022605"/>
    </source>
</evidence>
<evidence type="ECO:0000256" key="2">
    <source>
        <dbReference type="ARBA" id="ARBA00004733"/>
    </source>
</evidence>
<dbReference type="AlphaFoldDB" id="A0A832T1Z6"/>
<evidence type="ECO:0000256" key="1">
    <source>
        <dbReference type="ARBA" id="ARBA00003365"/>
    </source>
</evidence>